<name>A0A485BIB6_KLUCR</name>
<dbReference type="Proteomes" id="UP000401081">
    <property type="component" value="Unassembled WGS sequence"/>
</dbReference>
<evidence type="ECO:0000313" key="3">
    <source>
        <dbReference type="Proteomes" id="UP000401081"/>
    </source>
</evidence>
<organism evidence="2 3">
    <name type="scientific">Kluyvera cryocrescens</name>
    <name type="common">Kluyvera citrophila</name>
    <dbReference type="NCBI Taxonomy" id="580"/>
    <lineage>
        <taxon>Bacteria</taxon>
        <taxon>Pseudomonadati</taxon>
        <taxon>Pseudomonadota</taxon>
        <taxon>Gammaproteobacteria</taxon>
        <taxon>Enterobacterales</taxon>
        <taxon>Enterobacteriaceae</taxon>
        <taxon>Kluyvera</taxon>
    </lineage>
</organism>
<reference evidence="2 3" key="1">
    <citation type="submission" date="2019-03" db="EMBL/GenBank/DDBJ databases">
        <authorList>
            <consortium name="Pathogen Informatics"/>
        </authorList>
    </citation>
    <scope>NUCLEOTIDE SEQUENCE [LARGE SCALE GENOMIC DNA]</scope>
    <source>
        <strain evidence="2 3">NCTC12993</strain>
    </source>
</reference>
<gene>
    <name evidence="2" type="primary">bglF_5</name>
    <name evidence="2" type="ORF">NCTC12993_04747</name>
</gene>
<evidence type="ECO:0000313" key="2">
    <source>
        <dbReference type="EMBL" id="VFS71832.1"/>
    </source>
</evidence>
<accession>A0A485BIB6</accession>
<feature type="transmembrane region" description="Helical" evidence="1">
    <location>
        <begin position="75"/>
        <end position="98"/>
    </location>
</feature>
<feature type="transmembrane region" description="Helical" evidence="1">
    <location>
        <begin position="110"/>
        <end position="128"/>
    </location>
</feature>
<dbReference type="AlphaFoldDB" id="A0A485BIB6"/>
<dbReference type="InterPro" id="IPR050558">
    <property type="entry name" value="PTS_Sugar-Specific_Components"/>
</dbReference>
<sequence length="185" mass="19764">MIGPKVEKIFAALSELLPAAQEAAGPQTQDVSLFNRLLATLSAIFTPYIGVLAGVGVVKRAGRPAANAGAYLNQILAVCWCLTPFPAACLSLLPLFIAVTAADRFKTSRFTALALTAAMVFPLTDAATPDHVELFHLAFPLKIYGGAVIPAIFAVWFLSYVERWCKKWVPEIAAPGICTVPVADY</sequence>
<protein>
    <submittedName>
        <fullName evidence="2">EIIBCA-Bgl</fullName>
    </submittedName>
</protein>
<evidence type="ECO:0000256" key="1">
    <source>
        <dbReference type="SAM" id="Phobius"/>
    </source>
</evidence>
<dbReference type="PANTHER" id="PTHR30175:SF1">
    <property type="entry name" value="PTS SYSTEM ARBUTIN-, CELLOBIOSE-, AND SALICIN-SPECIFIC EIIBC COMPONENT-RELATED"/>
    <property type="match status" value="1"/>
</dbReference>
<keyword evidence="1" id="KW-0472">Membrane</keyword>
<dbReference type="EMBL" id="CAADJD010000021">
    <property type="protein sequence ID" value="VFS71832.1"/>
    <property type="molecule type" value="Genomic_DNA"/>
</dbReference>
<dbReference type="GO" id="GO:0015771">
    <property type="term" value="P:trehalose transport"/>
    <property type="evidence" value="ECO:0007669"/>
    <property type="project" value="TreeGrafter"/>
</dbReference>
<proteinExistence type="predicted"/>
<dbReference type="GO" id="GO:0009401">
    <property type="term" value="P:phosphoenolpyruvate-dependent sugar phosphotransferase system"/>
    <property type="evidence" value="ECO:0007669"/>
    <property type="project" value="TreeGrafter"/>
</dbReference>
<dbReference type="GO" id="GO:0090589">
    <property type="term" value="F:protein-phosphocysteine-trehalose phosphotransferase system transporter activity"/>
    <property type="evidence" value="ECO:0007669"/>
    <property type="project" value="TreeGrafter"/>
</dbReference>
<keyword evidence="3" id="KW-1185">Reference proteome</keyword>
<dbReference type="GO" id="GO:0005886">
    <property type="term" value="C:plasma membrane"/>
    <property type="evidence" value="ECO:0007669"/>
    <property type="project" value="TreeGrafter"/>
</dbReference>
<feature type="transmembrane region" description="Helical" evidence="1">
    <location>
        <begin position="37"/>
        <end position="55"/>
    </location>
</feature>
<keyword evidence="1" id="KW-1133">Transmembrane helix</keyword>
<feature type="transmembrane region" description="Helical" evidence="1">
    <location>
        <begin position="134"/>
        <end position="158"/>
    </location>
</feature>
<keyword evidence="1" id="KW-0812">Transmembrane</keyword>
<dbReference type="PANTHER" id="PTHR30175">
    <property type="entry name" value="PHOSPHOTRANSFERASE SYSTEM TRANSPORT PROTEIN"/>
    <property type="match status" value="1"/>
</dbReference>